<evidence type="ECO:0000313" key="3">
    <source>
        <dbReference type="Proteomes" id="UP000009170"/>
    </source>
</evidence>
<keyword evidence="1" id="KW-0812">Transmembrane</keyword>
<keyword evidence="3" id="KW-1185">Reference proteome</keyword>
<dbReference type="OrthoDB" id="45035at2759"/>
<proteinExistence type="predicted"/>
<dbReference type="GeneID" id="9837134"/>
<sequence length="372" mass="40252">MRVLTITPSVNARVNTRRDGQKRRTFADARNSSRCTRAPLLRRALDLRRARSLGKTRTIAIDDVPGRERGDESRKSAGDVEARAKALAELVKNSDVGNAMSVDDRETVNKEIEALEATQLSDRTCENEGIFGFYDVSYVSVGKNQVGNPAGGRFRSPLGRFLFKTIGLEQNLFAPNRIENRVAFTVLGCLPGEVTLEGTFGAVDGLNDGRTVKADFDPPGISVAGGPKLRIGPKSSVVLSTTYLDESVRLGKGSRGSLFVFTRKSTEQHARDLRRWGVGGLAIAIMLLTALGLGIFGVHQFKTTKSILYPATVVASSLISLLMAYVLRDGGIVAEDADLAQVGELTQEQKDFLTKGRSDGQAKGENVFSSQT</sequence>
<organism evidence="2 3">
    <name type="scientific">Ostreococcus tauri</name>
    <name type="common">Marine green alga</name>
    <dbReference type="NCBI Taxonomy" id="70448"/>
    <lineage>
        <taxon>Eukaryota</taxon>
        <taxon>Viridiplantae</taxon>
        <taxon>Chlorophyta</taxon>
        <taxon>Mamiellophyceae</taxon>
        <taxon>Mamiellales</taxon>
        <taxon>Bathycoccaceae</taxon>
        <taxon>Ostreococcus</taxon>
    </lineage>
</organism>
<gene>
    <name evidence="2" type="ORF">OT_ostta07g01960</name>
</gene>
<feature type="transmembrane region" description="Helical" evidence="1">
    <location>
        <begin position="307"/>
        <end position="327"/>
    </location>
</feature>
<dbReference type="EMBL" id="CAID01000007">
    <property type="protein sequence ID" value="CEF98685.1"/>
    <property type="molecule type" value="Genomic_DNA"/>
</dbReference>
<keyword evidence="1" id="KW-0472">Membrane</keyword>
<name>A0A090M374_OSTTA</name>
<protein>
    <submittedName>
        <fullName evidence="2">Unnamed product</fullName>
    </submittedName>
</protein>
<dbReference type="KEGG" id="ota:OT_ostta07g01960"/>
<dbReference type="PANTHER" id="PTHR31906">
    <property type="entry name" value="PLASTID-LIPID-ASSOCIATED PROTEIN 4, CHLOROPLASTIC-RELATED"/>
    <property type="match status" value="1"/>
</dbReference>
<evidence type="ECO:0000313" key="2">
    <source>
        <dbReference type="EMBL" id="CEF98685.1"/>
    </source>
</evidence>
<dbReference type="FunCoup" id="A0A090M374">
    <property type="interactions" value="492"/>
</dbReference>
<evidence type="ECO:0000256" key="1">
    <source>
        <dbReference type="SAM" id="Phobius"/>
    </source>
</evidence>
<feature type="transmembrane region" description="Helical" evidence="1">
    <location>
        <begin position="278"/>
        <end position="301"/>
    </location>
</feature>
<dbReference type="RefSeq" id="XP_003080308.2">
    <property type="nucleotide sequence ID" value="XM_003080260.2"/>
</dbReference>
<dbReference type="Proteomes" id="UP000009170">
    <property type="component" value="Unassembled WGS sequence"/>
</dbReference>
<dbReference type="InParanoid" id="A0A090M374"/>
<dbReference type="AlphaFoldDB" id="A0A090M374"/>
<reference evidence="2 3" key="2">
    <citation type="journal article" date="2014" name="BMC Genomics">
        <title>An improved genome of the model marine alga Ostreococcus tauri unfolds by assessing Illumina de novo assemblies.</title>
        <authorList>
            <person name="Blanc-Mathieu R."/>
            <person name="Verhelst B."/>
            <person name="Derelle E."/>
            <person name="Rombauts S."/>
            <person name="Bouget F.Y."/>
            <person name="Carre I."/>
            <person name="Chateau A."/>
            <person name="Eyre-Walker A."/>
            <person name="Grimsley N."/>
            <person name="Moreau H."/>
            <person name="Piegu B."/>
            <person name="Rivals E."/>
            <person name="Schackwitz W."/>
            <person name="Van de Peer Y."/>
            <person name="Piganeau G."/>
        </authorList>
    </citation>
    <scope>NUCLEOTIDE SEQUENCE [LARGE SCALE GENOMIC DNA]</scope>
    <source>
        <strain evidence="3">OTTH 0595 / CCAP 157/2 / RCC745</strain>
    </source>
</reference>
<accession>A0A090M374</accession>
<comment type="caution">
    <text evidence="2">The sequence shown here is derived from an EMBL/GenBank/DDBJ whole genome shotgun (WGS) entry which is preliminary data.</text>
</comment>
<dbReference type="InterPro" id="IPR039633">
    <property type="entry name" value="PAP"/>
</dbReference>
<keyword evidence="1" id="KW-1133">Transmembrane helix</keyword>
<reference evidence="3" key="1">
    <citation type="journal article" date="2006" name="Proc. Natl. Acad. Sci. U.S.A.">
        <title>Genome analysis of the smallest free-living eukaryote Ostreococcus tauri unveils many unique features.</title>
        <authorList>
            <person name="Derelle E."/>
            <person name="Ferraz C."/>
            <person name="Rombauts S."/>
            <person name="Rouze P."/>
            <person name="Worden A.Z."/>
            <person name="Robbens S."/>
            <person name="Partensky F."/>
            <person name="Degroeve S."/>
            <person name="Echeynie S."/>
            <person name="Cooke R."/>
            <person name="Saeys Y."/>
            <person name="Wuyts J."/>
            <person name="Jabbari K."/>
            <person name="Bowler C."/>
            <person name="Panaud O."/>
            <person name="Piegu B."/>
            <person name="Ball S.G."/>
            <person name="Ral J.-P."/>
            <person name="Bouget F.-Y."/>
            <person name="Piganeau G."/>
            <person name="De Baets B."/>
            <person name="Picard A."/>
            <person name="Delseny M."/>
            <person name="Demaille J."/>
            <person name="Van de Peer Y."/>
            <person name="Moreau H."/>
        </authorList>
    </citation>
    <scope>NUCLEOTIDE SEQUENCE [LARGE SCALE GENOMIC DNA]</scope>
    <source>
        <strain evidence="3">OTTH 0595 / CCAP 157/2 / RCC745</strain>
    </source>
</reference>